<organism evidence="1 2">
    <name type="scientific">Azospirillum argentinense</name>
    <dbReference type="NCBI Taxonomy" id="2970906"/>
    <lineage>
        <taxon>Bacteria</taxon>
        <taxon>Pseudomonadati</taxon>
        <taxon>Pseudomonadota</taxon>
        <taxon>Alphaproteobacteria</taxon>
        <taxon>Rhodospirillales</taxon>
        <taxon>Azospirillaceae</taxon>
        <taxon>Azospirillum</taxon>
    </lineage>
</organism>
<dbReference type="EMBL" id="VEWN01000013">
    <property type="protein sequence ID" value="KAA1053905.1"/>
    <property type="molecule type" value="Genomic_DNA"/>
</dbReference>
<dbReference type="RefSeq" id="WP_149651012.1">
    <property type="nucleotide sequence ID" value="NZ_VEWN01000013.1"/>
</dbReference>
<gene>
    <name evidence="1" type="ORF">FH063_002487</name>
</gene>
<name>A0A5B0KPL9_9PROT</name>
<proteinExistence type="predicted"/>
<sequence>MGSLILRTFLFAFFLQVVRSPIVMMVIGIGVGMYFEHTRPGTTAVAVHWASGQVGGALNAVNPLAGWFGVAPEPAPSSAWDTGVYTLR</sequence>
<dbReference type="Proteomes" id="UP000325333">
    <property type="component" value="Unassembled WGS sequence"/>
</dbReference>
<dbReference type="AlphaFoldDB" id="A0A5B0KPL9"/>
<protein>
    <submittedName>
        <fullName evidence="1">Uncharacterized protein</fullName>
    </submittedName>
</protein>
<evidence type="ECO:0000313" key="2">
    <source>
        <dbReference type="Proteomes" id="UP000325333"/>
    </source>
</evidence>
<accession>A0A5B0KPL9</accession>
<reference evidence="1 2" key="1">
    <citation type="submission" date="2019-07" db="EMBL/GenBank/DDBJ databases">
        <title>Genome sequencing of the stress-tolerant strain Azospirillum brasilense Az19.</title>
        <authorList>
            <person name="Maroniche G.A."/>
            <person name="Garcia J.E."/>
            <person name="Pagnussat L."/>
            <person name="Amenta M."/>
            <person name="Creus C.M."/>
        </authorList>
    </citation>
    <scope>NUCLEOTIDE SEQUENCE [LARGE SCALE GENOMIC DNA]</scope>
    <source>
        <strain evidence="1 2">Az19</strain>
    </source>
</reference>
<evidence type="ECO:0000313" key="1">
    <source>
        <dbReference type="EMBL" id="KAA1053905.1"/>
    </source>
</evidence>
<comment type="caution">
    <text evidence="1">The sequence shown here is derived from an EMBL/GenBank/DDBJ whole genome shotgun (WGS) entry which is preliminary data.</text>
</comment>